<keyword evidence="16 23" id="KW-1133">Transmembrane helix</keyword>
<keyword evidence="9" id="KW-0808">Transferase</keyword>
<dbReference type="InterPro" id="IPR017441">
    <property type="entry name" value="Protein_kinase_ATP_BS"/>
</dbReference>
<evidence type="ECO:0000256" key="15">
    <source>
        <dbReference type="ARBA" id="ARBA00022840"/>
    </source>
</evidence>
<evidence type="ECO:0000256" key="7">
    <source>
        <dbReference type="ARBA" id="ARBA00022614"/>
    </source>
</evidence>
<protein>
    <recommendedName>
        <fullName evidence="4">non-specific serine/threonine protein kinase</fullName>
        <ecNumber evidence="4">2.7.11.1</ecNumber>
    </recommendedName>
    <alternativeName>
        <fullName evidence="21">O-fucosyltransferase family protein</fullName>
    </alternativeName>
</protein>
<keyword evidence="14" id="KW-0418">Kinase</keyword>
<dbReference type="InterPro" id="IPR003591">
    <property type="entry name" value="Leu-rich_rpt_typical-subtyp"/>
</dbReference>
<feature type="transmembrane region" description="Helical" evidence="23">
    <location>
        <begin position="926"/>
        <end position="943"/>
    </location>
</feature>
<dbReference type="GO" id="GO:0004674">
    <property type="term" value="F:protein serine/threonine kinase activity"/>
    <property type="evidence" value="ECO:0007669"/>
    <property type="project" value="UniProtKB-KW"/>
</dbReference>
<feature type="binding site" evidence="22">
    <location>
        <position position="724"/>
    </location>
    <ligand>
        <name>ATP</name>
        <dbReference type="ChEBI" id="CHEBI:30616"/>
    </ligand>
</feature>
<evidence type="ECO:0000256" key="22">
    <source>
        <dbReference type="PROSITE-ProRule" id="PRU10141"/>
    </source>
</evidence>
<evidence type="ECO:0000256" key="21">
    <source>
        <dbReference type="ARBA" id="ARBA00030350"/>
    </source>
</evidence>
<feature type="transmembrane region" description="Helical" evidence="23">
    <location>
        <begin position="1021"/>
        <end position="1043"/>
    </location>
</feature>
<keyword evidence="8" id="KW-0328">Glycosyltransferase</keyword>
<evidence type="ECO:0000256" key="19">
    <source>
        <dbReference type="ARBA" id="ARBA00023253"/>
    </source>
</evidence>
<dbReference type="Gene3D" id="3.30.200.20">
    <property type="entry name" value="Phosphorylase Kinase, domain 1"/>
    <property type="match status" value="1"/>
</dbReference>
<dbReference type="PANTHER" id="PTHR27008">
    <property type="entry name" value="OS04G0122200 PROTEIN"/>
    <property type="match status" value="1"/>
</dbReference>
<dbReference type="InterPro" id="IPR000719">
    <property type="entry name" value="Prot_kinase_dom"/>
</dbReference>
<dbReference type="InterPro" id="IPR051809">
    <property type="entry name" value="Plant_receptor-like_S/T_kinase"/>
</dbReference>
<evidence type="ECO:0000256" key="10">
    <source>
        <dbReference type="ARBA" id="ARBA00022692"/>
    </source>
</evidence>
<dbReference type="InterPro" id="IPR019378">
    <property type="entry name" value="GDP-Fuc_O-FucTrfase"/>
</dbReference>
<evidence type="ECO:0000313" key="25">
    <source>
        <dbReference type="EMBL" id="KAK9223950.1"/>
    </source>
</evidence>
<evidence type="ECO:0000256" key="1">
    <source>
        <dbReference type="ARBA" id="ARBA00004251"/>
    </source>
</evidence>
<dbReference type="GO" id="GO:0016757">
    <property type="term" value="F:glycosyltransferase activity"/>
    <property type="evidence" value="ECO:0007669"/>
    <property type="project" value="UniProtKB-KW"/>
</dbReference>
<dbReference type="InterPro" id="IPR011009">
    <property type="entry name" value="Kinase-like_dom_sf"/>
</dbReference>
<dbReference type="FunFam" id="3.30.200.20:FF:000661">
    <property type="entry name" value="Serine-threonine protein kinase plant-type"/>
    <property type="match status" value="1"/>
</dbReference>
<dbReference type="Proteomes" id="UP001428341">
    <property type="component" value="Unassembled WGS sequence"/>
</dbReference>
<dbReference type="Pfam" id="PF07714">
    <property type="entry name" value="PK_Tyr_Ser-Thr"/>
    <property type="match status" value="1"/>
</dbReference>
<dbReference type="GO" id="GO:0005886">
    <property type="term" value="C:plasma membrane"/>
    <property type="evidence" value="ECO:0007669"/>
    <property type="project" value="UniProtKB-SubCell"/>
</dbReference>
<dbReference type="InterPro" id="IPR024709">
    <property type="entry name" value="FucosylTrfase_pln"/>
</dbReference>
<dbReference type="Pfam" id="PF10250">
    <property type="entry name" value="O-FucT"/>
    <property type="match status" value="1"/>
</dbReference>
<name>A0AAP0MV46_9ROSI</name>
<dbReference type="Gene3D" id="3.80.10.10">
    <property type="entry name" value="Ribonuclease Inhibitor"/>
    <property type="match status" value="4"/>
</dbReference>
<keyword evidence="12" id="KW-0677">Repeat</keyword>
<dbReference type="CDD" id="cd11299">
    <property type="entry name" value="O-FucT_plant"/>
    <property type="match status" value="1"/>
</dbReference>
<evidence type="ECO:0000256" key="8">
    <source>
        <dbReference type="ARBA" id="ARBA00022676"/>
    </source>
</evidence>
<dbReference type="GO" id="GO:0005524">
    <property type="term" value="F:ATP binding"/>
    <property type="evidence" value="ECO:0007669"/>
    <property type="project" value="UniProtKB-UniRule"/>
</dbReference>
<keyword evidence="19" id="KW-0294">Fucose metabolism</keyword>
<dbReference type="SMART" id="SM00369">
    <property type="entry name" value="LRR_TYP"/>
    <property type="match status" value="9"/>
</dbReference>
<dbReference type="InterPro" id="IPR001611">
    <property type="entry name" value="Leu-rich_rpt"/>
</dbReference>
<dbReference type="InterPro" id="IPR032675">
    <property type="entry name" value="LRR_dom_sf"/>
</dbReference>
<dbReference type="PANTHER" id="PTHR27008:SF585">
    <property type="entry name" value="PROTEIN KINASE DOMAIN-CONTAINING PROTEIN"/>
    <property type="match status" value="1"/>
</dbReference>
<sequence length="1559" mass="172801">MAKACLSILAEAFLVYYFTFGIAHAVTNVGRDQSALLALKAHVTNDPLNVLASNWSTNTSVCNWFGVTCSPRHRRVTALNLAYMGLLGTIPPELGNLSFLSLLNVTNNSFSGTLPIQLSNLRRLKYLSFRSNNFSSIEIPPWLDSFPKLEHLYLDGNSFIGTIPPSICNISSLLTLDLSFNQLQGHVPSSILNIPSLLAIDLSNNQFSGPMPSIYNTSSLQNIDMQYNSLAGALPENMFSIPREIGNITMLKGLYLVYTNLTGEIPGEIGNLQGLQVLALSSNRLTGVIPPEIFNISSLTVLSLTANKLLGNLPSNIGHSLPNLQQLILGGNRLTGPIPSSISNASMLTLIDMPYNLFSGFIPNSLGNLRYLQWLNFGANNLTAVSSGSDELGFLTSLTNCKDLRKLILSENPLSGVLPISIRNLSNAMDVLYLSACNIKGSIPSEIGNLSNLTTLHLETNELAGSFPKAIGRLQKLQGLYLQHNKLQGSITIDLCGLRSLSEFYSDGNELNGSLPQCLDSLISLRTLSLGFNRLTSVIPSSLWSLRDILNVNLSSNSLNGTLPVEIGNLKVVTKIDLSRNDLSGEIPSSIGDLKNMQHLSLADNKFQGSIPDSLGGLTSLNFLDMSSNNLSGEIPNSLKALSLLKFLNLSFNGLQGQVPHGGPFTNFSSQSFVGNKGLCGAPELKFPACKAKNGFSENNLLGKGSFGSVYKGTLSDGMQIAVKVFNLELEGTLRSFDAECEILGSIRHRNLVKIISTCSSDHFKVLVLEYMPNGSLENWMYNKNRSFDILQRLNMLLGDETSMTQTQTLATIGYMAPEYGGEWKLSRKGDVYSNGIILMETFTKKKPTDELFVGEISLKATYGFSAHKQLGKGCWFYLQGKTLEWEELEVKVFHLYLERAFKSFAVECEFKNLGFRIGQIAGKRWFVVFGGELLLMTWNLVFQEICYGDSGMKEYQIRRSENVPASDPSIGRRMSGGDHNWNSKVVLLNGLKSDSGKFSSSCKGAHVGKRHMWFHKNVRSIAYIFVLVGFFFLLDSLMVSIFDSINLQHSSTSKNSKGLKDDRKVAHTNKEKLPVKMYGRLLSLASSALTEKEFKPKKSDFWKEPYKQASSWKPCADRRPPNPGKHDESNGYIMVSANGGLNQQRVAICNAVAVASLLNATLLLPRFLYSNVWKDPSQFGDIYQEEYFISVLKHEVNIVKELPSPLKSIDIEAIGSLITDADIAKEAKPIDYVRKVLPILLRNGVVHFLGYGNRLGFDPLPSKLQRLRCKCNFRALKFVPKIQEAASLLVRRIRKHDSARSMLDKQLLGNYMPNIPSKHHEVARGSYRYLALHLRFEEDMVAYSQCDFGGGESERKELQAYREIHFPLLIERLKSSKPISPEELRKLGRCPLTPEEAALLLSALGFKHGTYIYLAGSQIYGANSRMQAFTSLYPNLVTKETLLTPSELEPFRNFSSQLAALDFIACATADVFAMTDSGSQLSSLVSGFRTYYGNGQAPTLRPNKKRLAAILSENSTIRWNDFEDRVRKMIEEGQRVRARGFGRSIYRQPRSPECMCRT</sequence>
<evidence type="ECO:0000256" key="13">
    <source>
        <dbReference type="ARBA" id="ARBA00022741"/>
    </source>
</evidence>
<keyword evidence="5" id="KW-1003">Cell membrane</keyword>
<evidence type="ECO:0000256" key="12">
    <source>
        <dbReference type="ARBA" id="ARBA00022737"/>
    </source>
</evidence>
<evidence type="ECO:0000256" key="17">
    <source>
        <dbReference type="ARBA" id="ARBA00023136"/>
    </source>
</evidence>
<dbReference type="Pfam" id="PF08263">
    <property type="entry name" value="LRRNT_2"/>
    <property type="match status" value="1"/>
</dbReference>
<dbReference type="InterPro" id="IPR055414">
    <property type="entry name" value="LRR_R13L4/SHOC2-like"/>
</dbReference>
<evidence type="ECO:0000256" key="3">
    <source>
        <dbReference type="ARBA" id="ARBA00009592"/>
    </source>
</evidence>
<evidence type="ECO:0000256" key="9">
    <source>
        <dbReference type="ARBA" id="ARBA00022679"/>
    </source>
</evidence>
<proteinExistence type="inferred from homology"/>
<dbReference type="GO" id="GO:0006004">
    <property type="term" value="P:fucose metabolic process"/>
    <property type="evidence" value="ECO:0007669"/>
    <property type="project" value="UniProtKB-KW"/>
</dbReference>
<evidence type="ECO:0000256" key="20">
    <source>
        <dbReference type="ARBA" id="ARBA00023277"/>
    </source>
</evidence>
<keyword evidence="10 23" id="KW-0812">Transmembrane</keyword>
<dbReference type="FunFam" id="3.80.10.10:FF:000275">
    <property type="entry name" value="Leucine-rich repeat receptor-like protein kinase"/>
    <property type="match status" value="1"/>
</dbReference>
<dbReference type="FunFam" id="3.80.10.10:FF:000383">
    <property type="entry name" value="Leucine-rich repeat receptor protein kinase EMS1"/>
    <property type="match status" value="1"/>
</dbReference>
<dbReference type="Pfam" id="PF00560">
    <property type="entry name" value="LRR_1"/>
    <property type="match status" value="4"/>
</dbReference>
<keyword evidence="17 23" id="KW-0472">Membrane</keyword>
<dbReference type="PROSITE" id="PS00107">
    <property type="entry name" value="PROTEIN_KINASE_ATP"/>
    <property type="match status" value="1"/>
</dbReference>
<evidence type="ECO:0000256" key="2">
    <source>
        <dbReference type="ARBA" id="ARBA00007737"/>
    </source>
</evidence>
<dbReference type="FunFam" id="3.80.10.10:FF:000288">
    <property type="entry name" value="LRR receptor-like serine/threonine-protein kinase EFR"/>
    <property type="match status" value="1"/>
</dbReference>
<dbReference type="Pfam" id="PF23598">
    <property type="entry name" value="LRR_14"/>
    <property type="match status" value="1"/>
</dbReference>
<dbReference type="SUPFAM" id="SSF56112">
    <property type="entry name" value="Protein kinase-like (PK-like)"/>
    <property type="match status" value="1"/>
</dbReference>
<evidence type="ECO:0000256" key="5">
    <source>
        <dbReference type="ARBA" id="ARBA00022475"/>
    </source>
</evidence>
<comment type="subcellular location">
    <subcellularLocation>
        <location evidence="1">Cell membrane</location>
        <topology evidence="1">Single-pass type I membrane protein</topology>
    </subcellularLocation>
</comment>
<comment type="caution">
    <text evidence="25">The sequence shown here is derived from an EMBL/GenBank/DDBJ whole genome shotgun (WGS) entry which is preliminary data.</text>
</comment>
<keyword evidence="6" id="KW-0723">Serine/threonine-protein kinase</keyword>
<keyword evidence="13 22" id="KW-0547">Nucleotide-binding</keyword>
<evidence type="ECO:0000259" key="24">
    <source>
        <dbReference type="PROSITE" id="PS50011"/>
    </source>
</evidence>
<organism evidence="25 26">
    <name type="scientific">Citrus x changshan-huyou</name>
    <dbReference type="NCBI Taxonomy" id="2935761"/>
    <lineage>
        <taxon>Eukaryota</taxon>
        <taxon>Viridiplantae</taxon>
        <taxon>Streptophyta</taxon>
        <taxon>Embryophyta</taxon>
        <taxon>Tracheophyta</taxon>
        <taxon>Spermatophyta</taxon>
        <taxon>Magnoliopsida</taxon>
        <taxon>eudicotyledons</taxon>
        <taxon>Gunneridae</taxon>
        <taxon>Pentapetalae</taxon>
        <taxon>rosids</taxon>
        <taxon>malvids</taxon>
        <taxon>Sapindales</taxon>
        <taxon>Rutaceae</taxon>
        <taxon>Aurantioideae</taxon>
        <taxon>Citrus</taxon>
    </lineage>
</organism>
<keyword evidence="20" id="KW-0119">Carbohydrate metabolism</keyword>
<comment type="similarity">
    <text evidence="2">Belongs to the glycosyltransferase GT106 family.</text>
</comment>
<evidence type="ECO:0000256" key="6">
    <source>
        <dbReference type="ARBA" id="ARBA00022527"/>
    </source>
</evidence>
<dbReference type="EC" id="2.7.11.1" evidence="4"/>
<keyword evidence="15 22" id="KW-0067">ATP-binding</keyword>
<evidence type="ECO:0000256" key="14">
    <source>
        <dbReference type="ARBA" id="ARBA00022777"/>
    </source>
</evidence>
<dbReference type="Gene3D" id="1.10.510.10">
    <property type="entry name" value="Transferase(Phosphotransferase) domain 1"/>
    <property type="match status" value="1"/>
</dbReference>
<reference evidence="25 26" key="1">
    <citation type="submission" date="2024-05" db="EMBL/GenBank/DDBJ databases">
        <title>Haplotype-resolved chromosome-level genome assembly of Huyou (Citrus changshanensis).</title>
        <authorList>
            <person name="Miao C."/>
            <person name="Chen W."/>
            <person name="Wu Y."/>
            <person name="Wang L."/>
            <person name="Zhao S."/>
            <person name="Grierson D."/>
            <person name="Xu C."/>
            <person name="Chen K."/>
        </authorList>
    </citation>
    <scope>NUCLEOTIDE SEQUENCE [LARGE SCALE GENOMIC DNA]</scope>
    <source>
        <strain evidence="25">01-14</strain>
        <tissue evidence="25">Leaf</tissue>
    </source>
</reference>
<keyword evidence="18" id="KW-0325">Glycoprotein</keyword>
<keyword evidence="26" id="KW-1185">Reference proteome</keyword>
<dbReference type="Pfam" id="PF13855">
    <property type="entry name" value="LRR_8"/>
    <property type="match status" value="1"/>
</dbReference>
<evidence type="ECO:0000256" key="23">
    <source>
        <dbReference type="SAM" id="Phobius"/>
    </source>
</evidence>
<keyword evidence="7" id="KW-0433">Leucine-rich repeat</keyword>
<dbReference type="EMBL" id="JBCGBO010000002">
    <property type="protein sequence ID" value="KAK9223950.1"/>
    <property type="molecule type" value="Genomic_DNA"/>
</dbReference>
<evidence type="ECO:0000256" key="4">
    <source>
        <dbReference type="ARBA" id="ARBA00012513"/>
    </source>
</evidence>
<evidence type="ECO:0000256" key="11">
    <source>
        <dbReference type="ARBA" id="ARBA00022729"/>
    </source>
</evidence>
<dbReference type="InterPro" id="IPR001245">
    <property type="entry name" value="Ser-Thr/Tyr_kinase_cat_dom"/>
</dbReference>
<feature type="domain" description="Protein kinase" evidence="24">
    <location>
        <begin position="696"/>
        <end position="983"/>
    </location>
</feature>
<evidence type="ECO:0000313" key="26">
    <source>
        <dbReference type="Proteomes" id="UP001428341"/>
    </source>
</evidence>
<evidence type="ECO:0000256" key="16">
    <source>
        <dbReference type="ARBA" id="ARBA00022989"/>
    </source>
</evidence>
<dbReference type="SUPFAM" id="SSF52058">
    <property type="entry name" value="L domain-like"/>
    <property type="match status" value="2"/>
</dbReference>
<comment type="similarity">
    <text evidence="3">Belongs to the RLP family.</text>
</comment>
<accession>A0AAP0MV46</accession>
<evidence type="ECO:0000256" key="18">
    <source>
        <dbReference type="ARBA" id="ARBA00023180"/>
    </source>
</evidence>
<dbReference type="PROSITE" id="PS50011">
    <property type="entry name" value="PROTEIN_KINASE_DOM"/>
    <property type="match status" value="1"/>
</dbReference>
<gene>
    <name evidence="25" type="ORF">WN944_012399</name>
</gene>
<dbReference type="InterPro" id="IPR013210">
    <property type="entry name" value="LRR_N_plant-typ"/>
</dbReference>
<keyword evidence="11" id="KW-0732">Signal</keyword>